<dbReference type="EMBL" id="MLYO01000031">
    <property type="protein sequence ID" value="OIK04220.1"/>
    <property type="molecule type" value="Genomic_DNA"/>
</dbReference>
<organism evidence="5 6">
    <name type="scientific">Streptomyces monashensis</name>
    <dbReference type="NCBI Taxonomy" id="1678012"/>
    <lineage>
        <taxon>Bacteria</taxon>
        <taxon>Bacillati</taxon>
        <taxon>Actinomycetota</taxon>
        <taxon>Actinomycetes</taxon>
        <taxon>Kitasatosporales</taxon>
        <taxon>Streptomycetaceae</taxon>
        <taxon>Streptomyces</taxon>
    </lineage>
</organism>
<dbReference type="PANTHER" id="PTHR43132">
    <property type="entry name" value="ARSENICAL RESISTANCE OPERON REPRESSOR ARSR-RELATED"/>
    <property type="match status" value="1"/>
</dbReference>
<evidence type="ECO:0000256" key="1">
    <source>
        <dbReference type="ARBA" id="ARBA00023015"/>
    </source>
</evidence>
<dbReference type="Pfam" id="PF12840">
    <property type="entry name" value="HTH_20"/>
    <property type="match status" value="1"/>
</dbReference>
<evidence type="ECO:0000256" key="2">
    <source>
        <dbReference type="ARBA" id="ARBA00023125"/>
    </source>
</evidence>
<dbReference type="SMART" id="SM00419">
    <property type="entry name" value="HTH_CRP"/>
    <property type="match status" value="1"/>
</dbReference>
<keyword evidence="2" id="KW-0238">DNA-binding</keyword>
<dbReference type="Proteomes" id="UP000179642">
    <property type="component" value="Unassembled WGS sequence"/>
</dbReference>
<keyword evidence="3" id="KW-0804">Transcription</keyword>
<dbReference type="GO" id="GO:0003700">
    <property type="term" value="F:DNA-binding transcription factor activity"/>
    <property type="evidence" value="ECO:0007669"/>
    <property type="project" value="InterPro"/>
</dbReference>
<proteinExistence type="predicted"/>
<dbReference type="CDD" id="cd00090">
    <property type="entry name" value="HTH_ARSR"/>
    <property type="match status" value="1"/>
</dbReference>
<sequence length="335" mass="36057">MISFRLGVDDLADTRFAISPLGELMESLRVLRAPALHPLHGRWRRAVLAALVPTDLPLLSALVGPALALPDFLTPRPTVHAPTLDEELAVVRATPPDVVRRDLLAAHAPRPLPAALRWAGAPDDAPVLELLGRVVELLLRYWHTALLPYWPRIRLVLEADITHRAGQLATGGARSLFAGLHPNLGWRDGVLSVDKMIGRHAVDGAGRGLRLIPSVFAHKPAPPISAAAPPMLAYPGRGTATLWEPEPDPDPDASALAALLGAPRTTLLRLLAEPLPTVELARRLGVTPSAVSQHLRILAATGLVTRARDGRRVLYRRSALAERLVAGHPLFPARA</sequence>
<dbReference type="SUPFAM" id="SSF46785">
    <property type="entry name" value="Winged helix' DNA-binding domain"/>
    <property type="match status" value="1"/>
</dbReference>
<evidence type="ECO:0000313" key="6">
    <source>
        <dbReference type="Proteomes" id="UP000179642"/>
    </source>
</evidence>
<name>A0A1S2QDN6_9ACTN</name>
<accession>A0A1S2QDN6</accession>
<gene>
    <name evidence="5" type="ORF">BIV23_18805</name>
</gene>
<dbReference type="SMART" id="SM00418">
    <property type="entry name" value="HTH_ARSR"/>
    <property type="match status" value="1"/>
</dbReference>
<dbReference type="PRINTS" id="PR00778">
    <property type="entry name" value="HTHARSR"/>
</dbReference>
<dbReference type="InterPro" id="IPR036388">
    <property type="entry name" value="WH-like_DNA-bd_sf"/>
</dbReference>
<dbReference type="InterPro" id="IPR051011">
    <property type="entry name" value="Metal_resp_trans_reg"/>
</dbReference>
<comment type="caution">
    <text evidence="5">The sequence shown here is derived from an EMBL/GenBank/DDBJ whole genome shotgun (WGS) entry which is preliminary data.</text>
</comment>
<dbReference type="NCBIfam" id="NF033788">
    <property type="entry name" value="HTH_metalloreg"/>
    <property type="match status" value="1"/>
</dbReference>
<reference evidence="5 6" key="1">
    <citation type="submission" date="2016-10" db="EMBL/GenBank/DDBJ databases">
        <title>Genome sequence of Streptomyces sp. MUSC 1.</title>
        <authorList>
            <person name="Lee L.-H."/>
            <person name="Ser H.-L."/>
            <person name="Law J.W.-F."/>
        </authorList>
    </citation>
    <scope>NUCLEOTIDE SEQUENCE [LARGE SCALE GENOMIC DNA]</scope>
    <source>
        <strain evidence="5 6">MUSC 1</strain>
    </source>
</reference>
<dbReference type="OrthoDB" id="3460651at2"/>
<feature type="domain" description="HTH arsR-type" evidence="4">
    <location>
        <begin position="244"/>
        <end position="335"/>
    </location>
</feature>
<dbReference type="AlphaFoldDB" id="A0A1S2QDN6"/>
<dbReference type="GO" id="GO:0003677">
    <property type="term" value="F:DNA binding"/>
    <property type="evidence" value="ECO:0007669"/>
    <property type="project" value="UniProtKB-KW"/>
</dbReference>
<dbReference type="InterPro" id="IPR036390">
    <property type="entry name" value="WH_DNA-bd_sf"/>
</dbReference>
<dbReference type="PANTHER" id="PTHR43132:SF8">
    <property type="entry name" value="HTH-TYPE TRANSCRIPTIONAL REGULATOR KMTR"/>
    <property type="match status" value="1"/>
</dbReference>
<dbReference type="InterPro" id="IPR011991">
    <property type="entry name" value="ArsR-like_HTH"/>
</dbReference>
<protein>
    <submittedName>
        <fullName evidence="5">Transcriptional regulator</fullName>
    </submittedName>
</protein>
<keyword evidence="6" id="KW-1185">Reference proteome</keyword>
<dbReference type="Gene3D" id="1.10.10.10">
    <property type="entry name" value="Winged helix-like DNA-binding domain superfamily/Winged helix DNA-binding domain"/>
    <property type="match status" value="1"/>
</dbReference>
<dbReference type="RefSeq" id="WP_071382029.1">
    <property type="nucleotide sequence ID" value="NZ_MLYO01000031.1"/>
</dbReference>
<evidence type="ECO:0000313" key="5">
    <source>
        <dbReference type="EMBL" id="OIK04220.1"/>
    </source>
</evidence>
<dbReference type="InterPro" id="IPR012318">
    <property type="entry name" value="HTH_CRP"/>
</dbReference>
<evidence type="ECO:0000256" key="3">
    <source>
        <dbReference type="ARBA" id="ARBA00023163"/>
    </source>
</evidence>
<evidence type="ECO:0000259" key="4">
    <source>
        <dbReference type="PROSITE" id="PS50987"/>
    </source>
</evidence>
<keyword evidence="1" id="KW-0805">Transcription regulation</keyword>
<dbReference type="PROSITE" id="PS50987">
    <property type="entry name" value="HTH_ARSR_2"/>
    <property type="match status" value="1"/>
</dbReference>
<dbReference type="InterPro" id="IPR001845">
    <property type="entry name" value="HTH_ArsR_DNA-bd_dom"/>
</dbReference>